<dbReference type="PANTHER" id="PTHR43022:SF1">
    <property type="entry name" value="PROTEIN SMF"/>
    <property type="match status" value="1"/>
</dbReference>
<name>A0A1H0X6D2_9PSEU</name>
<evidence type="ECO:0000256" key="1">
    <source>
        <dbReference type="ARBA" id="ARBA00006525"/>
    </source>
</evidence>
<reference evidence="4" key="1">
    <citation type="submission" date="2016-10" db="EMBL/GenBank/DDBJ databases">
        <authorList>
            <person name="Varghese N."/>
            <person name="Submissions S."/>
        </authorList>
    </citation>
    <scope>NUCLEOTIDE SEQUENCE [LARGE SCALE GENOMIC DNA]</scope>
    <source>
        <strain evidence="4">CGMCC 4.6609</strain>
    </source>
</reference>
<feature type="domain" description="Smf/DprA SLOG" evidence="2">
    <location>
        <begin position="3"/>
        <end position="178"/>
    </location>
</feature>
<dbReference type="SUPFAM" id="SSF102405">
    <property type="entry name" value="MCP/YpsA-like"/>
    <property type="match status" value="1"/>
</dbReference>
<evidence type="ECO:0000313" key="3">
    <source>
        <dbReference type="EMBL" id="SDP98507.1"/>
    </source>
</evidence>
<dbReference type="InterPro" id="IPR057666">
    <property type="entry name" value="DrpA_SLOG"/>
</dbReference>
<evidence type="ECO:0000313" key="4">
    <source>
        <dbReference type="Proteomes" id="UP000199691"/>
    </source>
</evidence>
<organism evidence="3 4">
    <name type="scientific">Lentzea jiangxiensis</name>
    <dbReference type="NCBI Taxonomy" id="641025"/>
    <lineage>
        <taxon>Bacteria</taxon>
        <taxon>Bacillati</taxon>
        <taxon>Actinomycetota</taxon>
        <taxon>Actinomycetes</taxon>
        <taxon>Pseudonocardiales</taxon>
        <taxon>Pseudonocardiaceae</taxon>
        <taxon>Lentzea</taxon>
    </lineage>
</organism>
<accession>A0A1H0X6D2</accession>
<evidence type="ECO:0000259" key="2">
    <source>
        <dbReference type="Pfam" id="PF02481"/>
    </source>
</evidence>
<dbReference type="EMBL" id="FNIX01000040">
    <property type="protein sequence ID" value="SDP98507.1"/>
    <property type="molecule type" value="Genomic_DNA"/>
</dbReference>
<dbReference type="Gene3D" id="3.40.50.450">
    <property type="match status" value="1"/>
</dbReference>
<dbReference type="Proteomes" id="UP000199691">
    <property type="component" value="Unassembled WGS sequence"/>
</dbReference>
<dbReference type="InterPro" id="IPR003488">
    <property type="entry name" value="DprA"/>
</dbReference>
<dbReference type="PANTHER" id="PTHR43022">
    <property type="entry name" value="PROTEIN SMF"/>
    <property type="match status" value="1"/>
</dbReference>
<proteinExistence type="inferred from homology"/>
<sequence>MDNAVAVIGSRAASAYGEHVASEFGYGLAQQGMTVVSSAGYGIDGAAHRGAQQAKGIAVAVLPCAADVAYPAGQHGLLSRIARDGLIVSQHPPGITPARHRFITKNRLIAALSAGTVVVEAGLRSGARNAAAITVELGRVLMAVPGPITSSTSLGCLELIRDGHATPVGSVAHIVESMQNT</sequence>
<dbReference type="AlphaFoldDB" id="A0A1H0X6D2"/>
<dbReference type="STRING" id="641025.SAMN05421507_14021"/>
<gene>
    <name evidence="3" type="ORF">SAMN05421507_14021</name>
</gene>
<comment type="similarity">
    <text evidence="1">Belongs to the DprA/Smf family.</text>
</comment>
<dbReference type="GO" id="GO:0009294">
    <property type="term" value="P:DNA-mediated transformation"/>
    <property type="evidence" value="ECO:0007669"/>
    <property type="project" value="InterPro"/>
</dbReference>
<keyword evidence="4" id="KW-1185">Reference proteome</keyword>
<protein>
    <submittedName>
        <fullName evidence="3">DNA processing protein</fullName>
    </submittedName>
</protein>
<dbReference type="Pfam" id="PF02481">
    <property type="entry name" value="DNA_processg_A"/>
    <property type="match status" value="1"/>
</dbReference>